<feature type="region of interest" description="Disordered" evidence="1">
    <location>
        <begin position="158"/>
        <end position="183"/>
    </location>
</feature>
<dbReference type="GeneID" id="63926213"/>
<dbReference type="KEGG" id="vg:63926213"/>
<dbReference type="EMBL" id="MN234185">
    <property type="protein sequence ID" value="QFG10131.1"/>
    <property type="molecule type" value="Genomic_DNA"/>
</dbReference>
<dbReference type="RefSeq" id="YP_010051721.1">
    <property type="nucleotide sequence ID" value="NC_054446.1"/>
</dbReference>
<evidence type="ECO:0000256" key="1">
    <source>
        <dbReference type="SAM" id="MobiDB-lite"/>
    </source>
</evidence>
<keyword evidence="3" id="KW-1185">Reference proteome</keyword>
<reference evidence="2 3" key="1">
    <citation type="submission" date="2019-07" db="EMBL/GenBank/DDBJ databases">
        <authorList>
            <person name="Divens A.M."/>
            <person name="Garlena R.A."/>
            <person name="Russell D.A."/>
            <person name="Pope W.H."/>
            <person name="Jacobs-Sera D."/>
            <person name="Hatfull G.F."/>
        </authorList>
    </citation>
    <scope>NUCLEOTIDE SEQUENCE [LARGE SCALE GENOMIC DNA]</scope>
</reference>
<evidence type="ECO:0000313" key="3">
    <source>
        <dbReference type="Proteomes" id="UP000325760"/>
    </source>
</evidence>
<accession>A0A5J6TGV7</accession>
<dbReference type="Proteomes" id="UP000325760">
    <property type="component" value="Segment"/>
</dbReference>
<sequence length="183" mass="19880">MTEAIAFDDRARAFVEARELIAQAQATREEWVGAVLDDRDTPDELPAEYWAAIAEANVLAQLAQADAAVGFLAGAHAVARKERRDLRRDARRAIRSKLGSATAGRLDDHPAALRGTNFVAPWREGMDVELTAGEYAGRRGRVYTVATDEGVMDVELAPPGRPDDPSEPIMVRGVSLDDVKLAD</sequence>
<evidence type="ECO:0000313" key="2">
    <source>
        <dbReference type="EMBL" id="QFG10131.1"/>
    </source>
</evidence>
<proteinExistence type="predicted"/>
<name>A0A5J6TGV7_9CAUD</name>
<protein>
    <submittedName>
        <fullName evidence="2">Uncharacterized protein</fullName>
    </submittedName>
</protein>
<organism evidence="2 3">
    <name type="scientific">Mycobacterium phage Lemuria</name>
    <dbReference type="NCBI Taxonomy" id="2599868"/>
    <lineage>
        <taxon>Viruses</taxon>
        <taxon>Duplodnaviria</taxon>
        <taxon>Heunggongvirae</taxon>
        <taxon>Uroviricota</taxon>
        <taxon>Caudoviricetes</taxon>
        <taxon>Gclasvirinae</taxon>
        <taxon>Jolieduovirus</taxon>
        <taxon>Jolieduovirus lemuria</taxon>
    </lineage>
</organism>
<gene>
    <name evidence="2" type="primary">51</name>
    <name evidence="2" type="ORF">PBI_LEMURIA_51</name>
</gene>